<evidence type="ECO:0000256" key="3">
    <source>
        <dbReference type="ARBA" id="ARBA00022525"/>
    </source>
</evidence>
<evidence type="ECO:0000259" key="14">
    <source>
        <dbReference type="PROSITE" id="PS50853"/>
    </source>
</evidence>
<evidence type="ECO:0000256" key="4">
    <source>
        <dbReference type="ARBA" id="ARBA00022737"/>
    </source>
</evidence>
<feature type="signal peptide" evidence="12">
    <location>
        <begin position="1"/>
        <end position="20"/>
    </location>
</feature>
<dbReference type="Proteomes" id="UP001549921">
    <property type="component" value="Unassembled WGS sequence"/>
</dbReference>
<keyword evidence="7" id="KW-0325">Glycoprotein</keyword>
<keyword evidence="3" id="KW-0964">Secreted</keyword>
<evidence type="ECO:0000256" key="7">
    <source>
        <dbReference type="ARBA" id="ARBA00023180"/>
    </source>
</evidence>
<evidence type="ECO:0000256" key="10">
    <source>
        <dbReference type="ARBA" id="ARBA00068688"/>
    </source>
</evidence>
<accession>A0ABD0SU75</accession>
<keyword evidence="4" id="KW-0677">Repeat</keyword>
<evidence type="ECO:0000256" key="8">
    <source>
        <dbReference type="ARBA" id="ARBA00023319"/>
    </source>
</evidence>
<dbReference type="SUPFAM" id="SSF48726">
    <property type="entry name" value="Immunoglobulin"/>
    <property type="match status" value="5"/>
</dbReference>
<proteinExistence type="inferred from homology"/>
<keyword evidence="8" id="KW-0393">Immunoglobulin domain</keyword>
<dbReference type="GO" id="GO:0030154">
    <property type="term" value="P:cell differentiation"/>
    <property type="evidence" value="ECO:0007669"/>
    <property type="project" value="UniProtKB-ARBA"/>
</dbReference>
<dbReference type="PANTHER" id="PTHR11640:SF31">
    <property type="entry name" value="IRREGULAR CHIASM C-ROUGHEST PROTEIN-RELATED"/>
    <property type="match status" value="1"/>
</dbReference>
<dbReference type="Pfam" id="PF13927">
    <property type="entry name" value="Ig_3"/>
    <property type="match status" value="2"/>
</dbReference>
<dbReference type="FunFam" id="2.60.40.10:FF:000032">
    <property type="entry name" value="palladin isoform X1"/>
    <property type="match status" value="1"/>
</dbReference>
<dbReference type="GO" id="GO:0016020">
    <property type="term" value="C:membrane"/>
    <property type="evidence" value="ECO:0007669"/>
    <property type="project" value="UniProtKB-SubCell"/>
</dbReference>
<dbReference type="EMBL" id="JBEDNZ010000015">
    <property type="protein sequence ID" value="KAL0829244.1"/>
    <property type="molecule type" value="Genomic_DNA"/>
</dbReference>
<dbReference type="CDD" id="cd00096">
    <property type="entry name" value="Ig"/>
    <property type="match status" value="1"/>
</dbReference>
<protein>
    <recommendedName>
        <fullName evidence="10">Hemolin</fullName>
    </recommendedName>
</protein>
<feature type="chain" id="PRO_5044822667" description="Hemolin" evidence="12">
    <location>
        <begin position="21"/>
        <end position="800"/>
    </location>
</feature>
<dbReference type="InterPro" id="IPR013783">
    <property type="entry name" value="Ig-like_fold"/>
</dbReference>
<dbReference type="InterPro" id="IPR036179">
    <property type="entry name" value="Ig-like_dom_sf"/>
</dbReference>
<dbReference type="SMART" id="SM00409">
    <property type="entry name" value="IG"/>
    <property type="match status" value="5"/>
</dbReference>
<dbReference type="InterPro" id="IPR003599">
    <property type="entry name" value="Ig_sub"/>
</dbReference>
<feature type="transmembrane region" description="Helical" evidence="11">
    <location>
        <begin position="707"/>
        <end position="728"/>
    </location>
</feature>
<dbReference type="InterPro" id="IPR051275">
    <property type="entry name" value="Cell_adhesion_signaling"/>
</dbReference>
<dbReference type="GO" id="GO:0009653">
    <property type="term" value="P:anatomical structure morphogenesis"/>
    <property type="evidence" value="ECO:0007669"/>
    <property type="project" value="UniProtKB-ARBA"/>
</dbReference>
<dbReference type="InterPro" id="IPR003598">
    <property type="entry name" value="Ig_sub2"/>
</dbReference>
<comment type="caution">
    <text evidence="15">The sequence shown here is derived from an EMBL/GenBank/DDBJ whole genome shotgun (WGS) entry which is preliminary data.</text>
</comment>
<keyword evidence="6" id="KW-1015">Disulfide bond</keyword>
<dbReference type="SMART" id="SM00060">
    <property type="entry name" value="FN3"/>
    <property type="match status" value="2"/>
</dbReference>
<evidence type="ECO:0000256" key="11">
    <source>
        <dbReference type="SAM" id="Phobius"/>
    </source>
</evidence>
<comment type="subcellular location">
    <subcellularLocation>
        <location evidence="1">Membrane</location>
        <topology evidence="1">Single-pass type I membrane protein</topology>
    </subcellularLocation>
    <subcellularLocation>
        <location evidence="2">Secreted</location>
    </subcellularLocation>
</comment>
<dbReference type="GO" id="GO:0005576">
    <property type="term" value="C:extracellular region"/>
    <property type="evidence" value="ECO:0007669"/>
    <property type="project" value="UniProtKB-SubCell"/>
</dbReference>
<name>A0ABD0SU75_LOXSC</name>
<dbReference type="PROSITE" id="PS50853">
    <property type="entry name" value="FN3"/>
    <property type="match status" value="2"/>
</dbReference>
<feature type="domain" description="Fibronectin type-III" evidence="14">
    <location>
        <begin position="498"/>
        <end position="597"/>
    </location>
</feature>
<dbReference type="Pfam" id="PF07679">
    <property type="entry name" value="I-set"/>
    <property type="match status" value="1"/>
</dbReference>
<dbReference type="InterPro" id="IPR036116">
    <property type="entry name" value="FN3_sf"/>
</dbReference>
<dbReference type="Gene3D" id="2.60.40.10">
    <property type="entry name" value="Immunoglobulins"/>
    <property type="match status" value="7"/>
</dbReference>
<gene>
    <name evidence="15" type="ORF">ABMA28_004068</name>
</gene>
<feature type="domain" description="Ig-like" evidence="13">
    <location>
        <begin position="219"/>
        <end position="305"/>
    </location>
</feature>
<feature type="domain" description="Ig-like" evidence="13">
    <location>
        <begin position="122"/>
        <end position="212"/>
    </location>
</feature>
<feature type="domain" description="Ig-like" evidence="13">
    <location>
        <begin position="310"/>
        <end position="394"/>
    </location>
</feature>
<evidence type="ECO:0000256" key="5">
    <source>
        <dbReference type="ARBA" id="ARBA00023136"/>
    </source>
</evidence>
<evidence type="ECO:0000313" key="15">
    <source>
        <dbReference type="EMBL" id="KAL0829244.1"/>
    </source>
</evidence>
<dbReference type="SMART" id="SM00408">
    <property type="entry name" value="IGc2"/>
    <property type="match status" value="4"/>
</dbReference>
<dbReference type="InterPro" id="IPR007110">
    <property type="entry name" value="Ig-like_dom"/>
</dbReference>
<dbReference type="PROSITE" id="PS50835">
    <property type="entry name" value="IG_LIKE"/>
    <property type="match status" value="4"/>
</dbReference>
<dbReference type="CDD" id="cd00063">
    <property type="entry name" value="FN3"/>
    <property type="match status" value="2"/>
</dbReference>
<dbReference type="InterPro" id="IPR013098">
    <property type="entry name" value="Ig_I-set"/>
</dbReference>
<evidence type="ECO:0000256" key="2">
    <source>
        <dbReference type="ARBA" id="ARBA00004613"/>
    </source>
</evidence>
<sequence length="800" mass="90059">MKRGLFSLVIAVLVLKESRACFDHSDDYPGIYVKTGTPYYVECTCNALGYDIRNIKWLGINDTVVVEQRPGIEQSVYTEKQSNSVSLHIPYMSKKVSGIYKCQTNYEGTVYNQTYHVTAYDPITINPPVNQFILLGNRSLIRCEVHSEPGSDHIVSWHKDLGDRLVKIVSNEKYFIAPEGLYINNVGEGDKGTYSCTVLERETFDEVDTNIHVEIITMPVIERVRAIPEPTVIVNDRLVIECVAEGTPHPEYVWKKKDEPSKEKSRWEQHNNAIVINNVQPEDHGTYECIAQSNAGVVSKTIDIQVLVPPNITQFQNITAKEGSTVQIVCNAEGRPAPKITIIFVDKDPDLNELYDNDIIQNLEFIKVDRTHMGVYACNASNDVDYDTQFMYLSVEFRPHFESVAEVVWGWPGHAVNLSCEHESNPPAVLTWRYQGNEITTSEQVEVNNLLDPVNINGSTLINVNVTVDPFPFGVYECKATNPLGESMKIITYKEGSVPNVIKNATELTIGQTSVTFNLEGPDTVEGPAIHGYTAEYDKESNANVTYIHMNRTWAVDRPYTIENLEPNTTYFIRFAALNEVGKGPWSWLMEFTTLEPSVPSPPQWQAMTDGELVNITTMDQLIAWNPSEANGAPVDYYVVRYCQMDVEEACIEERIEANSEMKLDNRLLEYNITYSIELIAHNYMGDSVPANLTVLMLVETITAAPLLSAGAIIGISVVIVFICLLLLDLLLLLWRRQGIIASCCIKKKKASKAEESLRTRDKKGLLKDNREVETSPDNRHKEFEYNKTTGIITGRHSAV</sequence>
<comment type="similarity">
    <text evidence="9">Belongs to the hemolin family.</text>
</comment>
<evidence type="ECO:0000256" key="9">
    <source>
        <dbReference type="ARBA" id="ARBA00061228"/>
    </source>
</evidence>
<organism evidence="15 16">
    <name type="scientific">Loxostege sticticalis</name>
    <name type="common">Beet webworm moth</name>
    <dbReference type="NCBI Taxonomy" id="481309"/>
    <lineage>
        <taxon>Eukaryota</taxon>
        <taxon>Metazoa</taxon>
        <taxon>Ecdysozoa</taxon>
        <taxon>Arthropoda</taxon>
        <taxon>Hexapoda</taxon>
        <taxon>Insecta</taxon>
        <taxon>Pterygota</taxon>
        <taxon>Neoptera</taxon>
        <taxon>Endopterygota</taxon>
        <taxon>Lepidoptera</taxon>
        <taxon>Glossata</taxon>
        <taxon>Ditrysia</taxon>
        <taxon>Pyraloidea</taxon>
        <taxon>Crambidae</taxon>
        <taxon>Pyraustinae</taxon>
        <taxon>Loxostege</taxon>
    </lineage>
</organism>
<feature type="domain" description="Fibronectin type-III" evidence="14">
    <location>
        <begin position="599"/>
        <end position="701"/>
    </location>
</feature>
<evidence type="ECO:0000256" key="1">
    <source>
        <dbReference type="ARBA" id="ARBA00004479"/>
    </source>
</evidence>
<evidence type="ECO:0000256" key="12">
    <source>
        <dbReference type="SAM" id="SignalP"/>
    </source>
</evidence>
<keyword evidence="11" id="KW-0812">Transmembrane</keyword>
<keyword evidence="11" id="KW-1133">Transmembrane helix</keyword>
<dbReference type="AlphaFoldDB" id="A0ABD0SU75"/>
<feature type="domain" description="Ig-like" evidence="13">
    <location>
        <begin position="399"/>
        <end position="492"/>
    </location>
</feature>
<evidence type="ECO:0000259" key="13">
    <source>
        <dbReference type="PROSITE" id="PS50835"/>
    </source>
</evidence>
<keyword evidence="5 11" id="KW-0472">Membrane</keyword>
<dbReference type="PANTHER" id="PTHR11640">
    <property type="entry name" value="NEPHRIN"/>
    <property type="match status" value="1"/>
</dbReference>
<keyword evidence="12" id="KW-0732">Signal</keyword>
<evidence type="ECO:0000256" key="6">
    <source>
        <dbReference type="ARBA" id="ARBA00023157"/>
    </source>
</evidence>
<dbReference type="InterPro" id="IPR003961">
    <property type="entry name" value="FN3_dom"/>
</dbReference>
<evidence type="ECO:0000313" key="16">
    <source>
        <dbReference type="Proteomes" id="UP001549921"/>
    </source>
</evidence>
<dbReference type="SUPFAM" id="SSF49265">
    <property type="entry name" value="Fibronectin type III"/>
    <property type="match status" value="1"/>
</dbReference>
<reference evidence="15 16" key="1">
    <citation type="submission" date="2024-06" db="EMBL/GenBank/DDBJ databases">
        <title>A chromosome-level genome assembly of beet webworm, Loxostege sticticalis.</title>
        <authorList>
            <person name="Zhang Y."/>
        </authorList>
    </citation>
    <scope>NUCLEOTIDE SEQUENCE [LARGE SCALE GENOMIC DNA]</scope>
    <source>
        <strain evidence="15">AQ028</strain>
        <tissue evidence="15">Male pupae</tissue>
    </source>
</reference>
<dbReference type="Pfam" id="PF00041">
    <property type="entry name" value="fn3"/>
    <property type="match status" value="1"/>
</dbReference>